<evidence type="ECO:0000313" key="10">
    <source>
        <dbReference type="Proteomes" id="UP001652623"/>
    </source>
</evidence>
<evidence type="ECO:0000256" key="8">
    <source>
        <dbReference type="ARBA" id="ARBA00048679"/>
    </source>
</evidence>
<evidence type="ECO:0000256" key="2">
    <source>
        <dbReference type="ARBA" id="ARBA00022527"/>
    </source>
</evidence>
<sequence>MLSTGQAFAVKKLHENEGVVSEEAFESEINVLTRARHRNIIKLYGFCSHTRHSYLVYEFMEEGSLLKILSDNVKAVELEWTKRINVVKDLADGISYMHHECCPAIIHRDISTKNVLLDYDYEAHISDFGAATTLDLEPSNWTPFAGTFGFSGPKLAYTMEINEKIESDHGKASRRSHIIFVTITVTGFRCST</sequence>
<dbReference type="InterPro" id="IPR011009">
    <property type="entry name" value="Kinase-like_dom_sf"/>
</dbReference>
<dbReference type="InterPro" id="IPR051420">
    <property type="entry name" value="Ser_Thr_Kinases_DiverseReg"/>
</dbReference>
<evidence type="ECO:0000259" key="9">
    <source>
        <dbReference type="PROSITE" id="PS50011"/>
    </source>
</evidence>
<protein>
    <recommendedName>
        <fullName evidence="1">non-specific serine/threonine protein kinase</fullName>
        <ecNumber evidence="1">2.7.11.1</ecNumber>
    </recommendedName>
</protein>
<keyword evidence="3" id="KW-0808">Transferase</keyword>
<dbReference type="GeneID" id="132803140"/>
<reference evidence="11" key="1">
    <citation type="submission" date="2025-08" db="UniProtKB">
        <authorList>
            <consortium name="RefSeq"/>
        </authorList>
    </citation>
    <scope>IDENTIFICATION</scope>
    <source>
        <tissue evidence="11">Seedling</tissue>
    </source>
</reference>
<keyword evidence="5" id="KW-0418">Kinase</keyword>
<dbReference type="InterPro" id="IPR000719">
    <property type="entry name" value="Prot_kinase_dom"/>
</dbReference>
<organism evidence="10 11">
    <name type="scientific">Ziziphus jujuba</name>
    <name type="common">Chinese jujube</name>
    <name type="synonym">Ziziphus sativa</name>
    <dbReference type="NCBI Taxonomy" id="326968"/>
    <lineage>
        <taxon>Eukaryota</taxon>
        <taxon>Viridiplantae</taxon>
        <taxon>Streptophyta</taxon>
        <taxon>Embryophyta</taxon>
        <taxon>Tracheophyta</taxon>
        <taxon>Spermatophyta</taxon>
        <taxon>Magnoliopsida</taxon>
        <taxon>eudicotyledons</taxon>
        <taxon>Gunneridae</taxon>
        <taxon>Pentapetalae</taxon>
        <taxon>rosids</taxon>
        <taxon>fabids</taxon>
        <taxon>Rosales</taxon>
        <taxon>Rhamnaceae</taxon>
        <taxon>Paliureae</taxon>
        <taxon>Ziziphus</taxon>
    </lineage>
</organism>
<dbReference type="Pfam" id="PF00069">
    <property type="entry name" value="Pkinase"/>
    <property type="match status" value="1"/>
</dbReference>
<dbReference type="PROSITE" id="PS50011">
    <property type="entry name" value="PROTEIN_KINASE_DOM"/>
    <property type="match status" value="1"/>
</dbReference>
<evidence type="ECO:0000256" key="6">
    <source>
        <dbReference type="ARBA" id="ARBA00022840"/>
    </source>
</evidence>
<keyword evidence="2" id="KW-0723">Serine/threonine-protein kinase</keyword>
<dbReference type="RefSeq" id="XP_060671377.1">
    <property type="nucleotide sequence ID" value="XM_060815394.1"/>
</dbReference>
<evidence type="ECO:0000256" key="1">
    <source>
        <dbReference type="ARBA" id="ARBA00012513"/>
    </source>
</evidence>
<gene>
    <name evidence="11" type="primary">LOC132803140</name>
</gene>
<name>A0ABM4A3R3_ZIZJJ</name>
<proteinExistence type="predicted"/>
<evidence type="ECO:0000256" key="3">
    <source>
        <dbReference type="ARBA" id="ARBA00022679"/>
    </source>
</evidence>
<dbReference type="PANTHER" id="PTHR48005:SF70">
    <property type="entry name" value="MDIS1-INTERACTING RECEPTOR LIKE KINASE 2-LIKE"/>
    <property type="match status" value="1"/>
</dbReference>
<dbReference type="Gene3D" id="1.10.510.10">
    <property type="entry name" value="Transferase(Phosphotransferase) domain 1"/>
    <property type="match status" value="1"/>
</dbReference>
<dbReference type="Proteomes" id="UP001652623">
    <property type="component" value="Chromosome 3"/>
</dbReference>
<comment type="catalytic activity">
    <reaction evidence="7">
        <text>L-threonyl-[protein] + ATP = O-phospho-L-threonyl-[protein] + ADP + H(+)</text>
        <dbReference type="Rhea" id="RHEA:46608"/>
        <dbReference type="Rhea" id="RHEA-COMP:11060"/>
        <dbReference type="Rhea" id="RHEA-COMP:11605"/>
        <dbReference type="ChEBI" id="CHEBI:15378"/>
        <dbReference type="ChEBI" id="CHEBI:30013"/>
        <dbReference type="ChEBI" id="CHEBI:30616"/>
        <dbReference type="ChEBI" id="CHEBI:61977"/>
        <dbReference type="ChEBI" id="CHEBI:456216"/>
        <dbReference type="EC" id="2.7.11.1"/>
    </reaction>
</comment>
<dbReference type="PROSITE" id="PS00109">
    <property type="entry name" value="PROTEIN_KINASE_TYR"/>
    <property type="match status" value="1"/>
</dbReference>
<keyword evidence="10" id="KW-1185">Reference proteome</keyword>
<evidence type="ECO:0000256" key="5">
    <source>
        <dbReference type="ARBA" id="ARBA00022777"/>
    </source>
</evidence>
<keyword evidence="4" id="KW-0547">Nucleotide-binding</keyword>
<dbReference type="SUPFAM" id="SSF56112">
    <property type="entry name" value="Protein kinase-like (PK-like)"/>
    <property type="match status" value="1"/>
</dbReference>
<evidence type="ECO:0000313" key="11">
    <source>
        <dbReference type="RefSeq" id="XP_060671377.1"/>
    </source>
</evidence>
<evidence type="ECO:0000256" key="4">
    <source>
        <dbReference type="ARBA" id="ARBA00022741"/>
    </source>
</evidence>
<accession>A0ABM4A3R3</accession>
<dbReference type="InterPro" id="IPR008266">
    <property type="entry name" value="Tyr_kinase_AS"/>
</dbReference>
<dbReference type="PANTHER" id="PTHR48005">
    <property type="entry name" value="LEUCINE RICH REPEAT KINASE 2"/>
    <property type="match status" value="1"/>
</dbReference>
<feature type="domain" description="Protein kinase" evidence="9">
    <location>
        <begin position="1"/>
        <end position="192"/>
    </location>
</feature>
<comment type="catalytic activity">
    <reaction evidence="8">
        <text>L-seryl-[protein] + ATP = O-phospho-L-seryl-[protein] + ADP + H(+)</text>
        <dbReference type="Rhea" id="RHEA:17989"/>
        <dbReference type="Rhea" id="RHEA-COMP:9863"/>
        <dbReference type="Rhea" id="RHEA-COMP:11604"/>
        <dbReference type="ChEBI" id="CHEBI:15378"/>
        <dbReference type="ChEBI" id="CHEBI:29999"/>
        <dbReference type="ChEBI" id="CHEBI:30616"/>
        <dbReference type="ChEBI" id="CHEBI:83421"/>
        <dbReference type="ChEBI" id="CHEBI:456216"/>
        <dbReference type="EC" id="2.7.11.1"/>
    </reaction>
</comment>
<keyword evidence="6" id="KW-0067">ATP-binding</keyword>
<dbReference type="EC" id="2.7.11.1" evidence="1"/>
<evidence type="ECO:0000256" key="7">
    <source>
        <dbReference type="ARBA" id="ARBA00047899"/>
    </source>
</evidence>